<dbReference type="EMBL" id="CABIJS010000710">
    <property type="protein sequence ID" value="VUZ57097.1"/>
    <property type="molecule type" value="Genomic_DNA"/>
</dbReference>
<reference evidence="1 2" key="1">
    <citation type="submission" date="2019-07" db="EMBL/GenBank/DDBJ databases">
        <authorList>
            <person name="Jastrzebski P J."/>
            <person name="Paukszto L."/>
            <person name="Jastrzebski P J."/>
        </authorList>
    </citation>
    <scope>NUCLEOTIDE SEQUENCE [LARGE SCALE GENOMIC DNA]</scope>
    <source>
        <strain evidence="1 2">WMS-il1</strain>
    </source>
</reference>
<organism evidence="1 2">
    <name type="scientific">Hymenolepis diminuta</name>
    <name type="common">Rat tapeworm</name>
    <dbReference type="NCBI Taxonomy" id="6216"/>
    <lineage>
        <taxon>Eukaryota</taxon>
        <taxon>Metazoa</taxon>
        <taxon>Spiralia</taxon>
        <taxon>Lophotrochozoa</taxon>
        <taxon>Platyhelminthes</taxon>
        <taxon>Cestoda</taxon>
        <taxon>Eucestoda</taxon>
        <taxon>Cyclophyllidea</taxon>
        <taxon>Hymenolepididae</taxon>
        <taxon>Hymenolepis</taxon>
    </lineage>
</organism>
<dbReference type="InterPro" id="IPR052579">
    <property type="entry name" value="Zinc_finger_SWIM"/>
</dbReference>
<gene>
    <name evidence="1" type="ORF">WMSIL1_LOCUS14613</name>
</gene>
<evidence type="ECO:0000313" key="2">
    <source>
        <dbReference type="Proteomes" id="UP000321570"/>
    </source>
</evidence>
<protein>
    <recommendedName>
        <fullName evidence="3">FAR1 domain-containing protein</fullName>
    </recommendedName>
</protein>
<keyword evidence="2" id="KW-1185">Reference proteome</keyword>
<name>A0A564ZC86_HYMDI</name>
<accession>A0A564ZC86</accession>
<dbReference type="PANTHER" id="PTHR31569">
    <property type="entry name" value="SWIM-TYPE DOMAIN-CONTAINING PROTEIN"/>
    <property type="match status" value="1"/>
</dbReference>
<feature type="non-terminal residue" evidence="1">
    <location>
        <position position="400"/>
    </location>
</feature>
<proteinExistence type="predicted"/>
<evidence type="ECO:0000313" key="1">
    <source>
        <dbReference type="EMBL" id="VUZ57097.1"/>
    </source>
</evidence>
<evidence type="ECO:0008006" key="3">
    <source>
        <dbReference type="Google" id="ProtNLM"/>
    </source>
</evidence>
<sequence length="400" mass="46263">MTEFEMASGVQYSVKRSNRIADSDPNKDNFVYKYIQYACTCQRYGDCPSTVSVCHSYGTLRIARYYMIHNHDMDAVERAARPRIAEDFQPPPFIDDSMEFEGTDQRADFLKYVPCRTFSSFVELDKLLTNFQQKTGCLLVKRNSLRFSPSKPEHKTLVYKSITYACCHYGSGRLTNAKIYQKTRKMNCPCIIRVGCKAKKLYIMCYVMHHNHPVTAEMAASYPENRRLTENERREIMDILLSAPDNLTLKRHIENRFGKSFSLNDVRQLKYRIKRKKMTEEDGNVCPSDHITSEGDFEIDPTPSMSWNDQQREHYQFAQLEPVTNELVGLVCSVDHETFCERFELLKDLASAWRNGKQPMLAYNDSDLLPGDSLESLMNTEVVKTADSCLLSKSSRTYLD</sequence>
<dbReference type="PANTHER" id="PTHR31569:SF4">
    <property type="entry name" value="SWIM-TYPE DOMAIN-CONTAINING PROTEIN"/>
    <property type="match status" value="1"/>
</dbReference>
<dbReference type="AlphaFoldDB" id="A0A564ZC86"/>
<dbReference type="Proteomes" id="UP000321570">
    <property type="component" value="Unassembled WGS sequence"/>
</dbReference>